<accession>A0A381P379</accession>
<protein>
    <submittedName>
        <fullName evidence="1">Uncharacterized protein</fullName>
    </submittedName>
</protein>
<organism evidence="1">
    <name type="scientific">marine metagenome</name>
    <dbReference type="NCBI Taxonomy" id="408172"/>
    <lineage>
        <taxon>unclassified sequences</taxon>
        <taxon>metagenomes</taxon>
        <taxon>ecological metagenomes</taxon>
    </lineage>
</organism>
<reference evidence="1" key="1">
    <citation type="submission" date="2018-05" db="EMBL/GenBank/DDBJ databases">
        <authorList>
            <person name="Lanie J.A."/>
            <person name="Ng W.-L."/>
            <person name="Kazmierczak K.M."/>
            <person name="Andrzejewski T.M."/>
            <person name="Davidsen T.M."/>
            <person name="Wayne K.J."/>
            <person name="Tettelin H."/>
            <person name="Glass J.I."/>
            <person name="Rusch D."/>
            <person name="Podicherti R."/>
            <person name="Tsui H.-C.T."/>
            <person name="Winkler M.E."/>
        </authorList>
    </citation>
    <scope>NUCLEOTIDE SEQUENCE</scope>
</reference>
<dbReference type="EMBL" id="UINC01000759">
    <property type="protein sequence ID" value="SUZ60688.1"/>
    <property type="molecule type" value="Genomic_DNA"/>
</dbReference>
<proteinExistence type="predicted"/>
<gene>
    <name evidence="1" type="ORF">METZ01_LOCUS13542</name>
</gene>
<evidence type="ECO:0000313" key="1">
    <source>
        <dbReference type="EMBL" id="SUZ60688.1"/>
    </source>
</evidence>
<name>A0A381P379_9ZZZZ</name>
<sequence length="89" mass="10458">MPPTKKNRPDLVEKTIFSMGLMTEYEVWEFLRTKPSEVSVIETLGLPDSIWLSNNDSIKFLYYFIDQIQDYNLIEINSTTNNVSGFEWD</sequence>
<dbReference type="AlphaFoldDB" id="A0A381P379"/>